<organism evidence="2 3">
    <name type="scientific">Thalassorhabdus alkalitolerans</name>
    <dbReference type="NCBI Taxonomy" id="2282697"/>
    <lineage>
        <taxon>Bacteria</taxon>
        <taxon>Bacillati</taxon>
        <taxon>Bacillota</taxon>
        <taxon>Bacilli</taxon>
        <taxon>Bacillales</taxon>
        <taxon>Bacillaceae</taxon>
        <taxon>Thalassorhabdus</taxon>
    </lineage>
</organism>
<dbReference type="EMBL" id="JBHSOZ010000003">
    <property type="protein sequence ID" value="MFC5711890.1"/>
    <property type="molecule type" value="Genomic_DNA"/>
</dbReference>
<protein>
    <submittedName>
        <fullName evidence="2">Uncharacterized protein</fullName>
    </submittedName>
</protein>
<keyword evidence="1" id="KW-0812">Transmembrane</keyword>
<reference evidence="3" key="1">
    <citation type="journal article" date="2019" name="Int. J. Syst. Evol. Microbiol.">
        <title>The Global Catalogue of Microorganisms (GCM) 10K type strain sequencing project: providing services to taxonomists for standard genome sequencing and annotation.</title>
        <authorList>
            <consortium name="The Broad Institute Genomics Platform"/>
            <consortium name="The Broad Institute Genome Sequencing Center for Infectious Disease"/>
            <person name="Wu L."/>
            <person name="Ma J."/>
        </authorList>
    </citation>
    <scope>NUCLEOTIDE SEQUENCE [LARGE SCALE GENOMIC DNA]</scope>
    <source>
        <strain evidence="3">CECT 7184</strain>
    </source>
</reference>
<comment type="caution">
    <text evidence="2">The sequence shown here is derived from an EMBL/GenBank/DDBJ whole genome shotgun (WGS) entry which is preliminary data.</text>
</comment>
<evidence type="ECO:0000313" key="2">
    <source>
        <dbReference type="EMBL" id="MFC5711890.1"/>
    </source>
</evidence>
<feature type="transmembrane region" description="Helical" evidence="1">
    <location>
        <begin position="41"/>
        <end position="60"/>
    </location>
</feature>
<keyword evidence="1" id="KW-1133">Transmembrane helix</keyword>
<name>A0ABW0YKG9_9BACI</name>
<accession>A0ABW0YKG9</accession>
<evidence type="ECO:0000313" key="3">
    <source>
        <dbReference type="Proteomes" id="UP001596142"/>
    </source>
</evidence>
<proteinExistence type="predicted"/>
<dbReference type="RefSeq" id="WP_385943754.1">
    <property type="nucleotide sequence ID" value="NZ_JBHSPG010000023.1"/>
</dbReference>
<keyword evidence="3" id="KW-1185">Reference proteome</keyword>
<gene>
    <name evidence="2" type="ORF">ACFPU1_03770</name>
</gene>
<sequence>MRWPPARRELGIWGGIAALLHIIIFDGWIEWEFSRFRPVEGSFFLSPGFAIGNILLFLLLT</sequence>
<dbReference type="Proteomes" id="UP001596142">
    <property type="component" value="Unassembled WGS sequence"/>
</dbReference>
<feature type="transmembrane region" description="Helical" evidence="1">
    <location>
        <begin position="12"/>
        <end position="29"/>
    </location>
</feature>
<keyword evidence="1" id="KW-0472">Membrane</keyword>
<evidence type="ECO:0000256" key="1">
    <source>
        <dbReference type="SAM" id="Phobius"/>
    </source>
</evidence>